<gene>
    <name evidence="2" type="ORF">BG845_06362</name>
</gene>
<proteinExistence type="predicted"/>
<evidence type="ECO:0000256" key="1">
    <source>
        <dbReference type="SAM" id="MobiDB-lite"/>
    </source>
</evidence>
<dbReference type="AlphaFoldDB" id="A0A1Y2MJ74"/>
<comment type="caution">
    <text evidence="2">The sequence shown here is derived from an EMBL/GenBank/DDBJ whole genome shotgun (WGS) entry which is preliminary data.</text>
</comment>
<evidence type="ECO:0000313" key="3">
    <source>
        <dbReference type="Proteomes" id="UP000194360"/>
    </source>
</evidence>
<feature type="region of interest" description="Disordered" evidence="1">
    <location>
        <begin position="44"/>
        <end position="84"/>
    </location>
</feature>
<name>A0A1Y2MJ74_PSEAH</name>
<organism evidence="2 3">
    <name type="scientific">Pseudonocardia autotrophica</name>
    <name type="common">Amycolata autotrophica</name>
    <name type="synonym">Nocardia autotrophica</name>
    <dbReference type="NCBI Taxonomy" id="2074"/>
    <lineage>
        <taxon>Bacteria</taxon>
        <taxon>Bacillati</taxon>
        <taxon>Actinomycetota</taxon>
        <taxon>Actinomycetes</taxon>
        <taxon>Pseudonocardiales</taxon>
        <taxon>Pseudonocardiaceae</taxon>
        <taxon>Pseudonocardia</taxon>
    </lineage>
</organism>
<sequence length="196" mass="20909">MTTDHMLGAEPYSTSQERTVARLVGQGGQRRQGEMTALIEQLPGLRAQPERADVPEPAQAGQGSATGEVDMGEPVRRPAGRDATEKAAVDPVRLLIHREQIRHNAELAQTHEQVTALLASPTASLLTALDSDLAAVATAAIEAMAVLRQHQAPERIPDQDEVSGAVGDYLATVARLCRSTLAIHLTLEAQVRSDTS</sequence>
<dbReference type="EMBL" id="MIGB01000059">
    <property type="protein sequence ID" value="OSY35049.1"/>
    <property type="molecule type" value="Genomic_DNA"/>
</dbReference>
<feature type="compositionally biased region" description="Basic and acidic residues" evidence="1">
    <location>
        <begin position="73"/>
        <end position="84"/>
    </location>
</feature>
<dbReference type="RefSeq" id="WP_125911718.1">
    <property type="nucleotide sequence ID" value="NZ_AP018921.1"/>
</dbReference>
<keyword evidence="3" id="KW-1185">Reference proteome</keyword>
<accession>A0A1Y2MJ74</accession>
<reference evidence="2 3" key="1">
    <citation type="submission" date="2016-09" db="EMBL/GenBank/DDBJ databases">
        <title>Pseudonocardia autotrophica DSM535, a candidate organism with high potential of specific P450 cytochromes.</title>
        <authorList>
            <person name="Grumaz C."/>
            <person name="Vainshtein Y."/>
            <person name="Kirstahler P."/>
            <person name="Sohn K."/>
        </authorList>
    </citation>
    <scope>NUCLEOTIDE SEQUENCE [LARGE SCALE GENOMIC DNA]</scope>
    <source>
        <strain evidence="2 3">DSM 535</strain>
    </source>
</reference>
<dbReference type="Proteomes" id="UP000194360">
    <property type="component" value="Unassembled WGS sequence"/>
</dbReference>
<evidence type="ECO:0000313" key="2">
    <source>
        <dbReference type="EMBL" id="OSY35049.1"/>
    </source>
</evidence>
<protein>
    <submittedName>
        <fullName evidence="2">Uncharacterized protein</fullName>
    </submittedName>
</protein>